<feature type="transmembrane region" description="Helical" evidence="10">
    <location>
        <begin position="640"/>
        <end position="658"/>
    </location>
</feature>
<feature type="domain" description="Cytochrome c-type biogenesis protein CcmF C-terminal" evidence="12">
    <location>
        <begin position="328"/>
        <end position="656"/>
    </location>
</feature>
<dbReference type="InterPro" id="IPR032523">
    <property type="entry name" value="CcmF_C"/>
</dbReference>
<dbReference type="STRING" id="525904.Tter_1507"/>
<reference evidence="14" key="1">
    <citation type="journal article" date="2010" name="Stand. Genomic Sci.">
        <title>Complete genome sequence of 'Thermobaculum terrenum' type strain (YNP1).</title>
        <authorList>
            <person name="Kiss H."/>
            <person name="Cleland D."/>
            <person name="Lapidus A."/>
            <person name="Lucas S."/>
            <person name="Glavina Del Rio T."/>
            <person name="Nolan M."/>
            <person name="Tice H."/>
            <person name="Han C."/>
            <person name="Goodwin L."/>
            <person name="Pitluck S."/>
            <person name="Liolios K."/>
            <person name="Ivanova N."/>
            <person name="Mavromatis K."/>
            <person name="Ovchinnikova G."/>
            <person name="Pati A."/>
            <person name="Chen A."/>
            <person name="Palaniappan K."/>
            <person name="Land M."/>
            <person name="Hauser L."/>
            <person name="Chang Y."/>
            <person name="Jeffries C."/>
            <person name="Lu M."/>
            <person name="Brettin T."/>
            <person name="Detter J."/>
            <person name="Goker M."/>
            <person name="Tindall B."/>
            <person name="Beck B."/>
            <person name="McDermott T."/>
            <person name="Woyke T."/>
            <person name="Bristow J."/>
            <person name="Eisen J."/>
            <person name="Markowitz V."/>
            <person name="Hugenholtz P."/>
            <person name="Kyrpides N."/>
            <person name="Klenk H."/>
            <person name="Cheng J."/>
        </authorList>
    </citation>
    <scope>NUCLEOTIDE SEQUENCE [LARGE SCALE GENOMIC DNA]</scope>
    <source>
        <strain evidence="14">ATCC BAA-798 / YNP1</strain>
    </source>
</reference>
<dbReference type="EMBL" id="CP001825">
    <property type="protein sequence ID" value="ACZ42413.1"/>
    <property type="molecule type" value="Genomic_DNA"/>
</dbReference>
<dbReference type="GO" id="GO:0005886">
    <property type="term" value="C:plasma membrane"/>
    <property type="evidence" value="ECO:0007669"/>
    <property type="project" value="UniProtKB-SubCell"/>
</dbReference>
<dbReference type="InterPro" id="IPR003568">
    <property type="entry name" value="Cyt_c_biogenesis_CcmF"/>
</dbReference>
<feature type="transmembrane region" description="Helical" evidence="10">
    <location>
        <begin position="137"/>
        <end position="156"/>
    </location>
</feature>
<evidence type="ECO:0000256" key="7">
    <source>
        <dbReference type="ARBA" id="ARBA00022989"/>
    </source>
</evidence>
<feature type="transmembrane region" description="Helical" evidence="10">
    <location>
        <begin position="289"/>
        <end position="310"/>
    </location>
</feature>
<keyword evidence="5 10" id="KW-0812">Transmembrane</keyword>
<evidence type="ECO:0000256" key="9">
    <source>
        <dbReference type="ARBA" id="ARBA00037230"/>
    </source>
</evidence>
<dbReference type="GO" id="GO:0017004">
    <property type="term" value="P:cytochrome complex assembly"/>
    <property type="evidence" value="ECO:0007669"/>
    <property type="project" value="UniProtKB-KW"/>
</dbReference>
<evidence type="ECO:0000259" key="12">
    <source>
        <dbReference type="Pfam" id="PF16327"/>
    </source>
</evidence>
<dbReference type="KEGG" id="ttr:Tter_1507"/>
<feature type="transmembrane region" description="Helical" evidence="10">
    <location>
        <begin position="95"/>
        <end position="125"/>
    </location>
</feature>
<evidence type="ECO:0000313" key="13">
    <source>
        <dbReference type="EMBL" id="ACZ42413.1"/>
    </source>
</evidence>
<dbReference type="AlphaFoldDB" id="D1CC98"/>
<evidence type="ECO:0000256" key="4">
    <source>
        <dbReference type="ARBA" id="ARBA00022519"/>
    </source>
</evidence>
<dbReference type="GO" id="GO:0015232">
    <property type="term" value="F:heme transmembrane transporter activity"/>
    <property type="evidence" value="ECO:0007669"/>
    <property type="project" value="InterPro"/>
</dbReference>
<keyword evidence="4" id="KW-0997">Cell inner membrane</keyword>
<proteinExistence type="inferred from homology"/>
<evidence type="ECO:0000313" key="14">
    <source>
        <dbReference type="Proteomes" id="UP000000323"/>
    </source>
</evidence>
<feature type="transmembrane region" description="Helical" evidence="10">
    <location>
        <begin position="408"/>
        <end position="426"/>
    </location>
</feature>
<gene>
    <name evidence="13" type="ordered locus">Tter_1507</name>
</gene>
<evidence type="ECO:0000256" key="5">
    <source>
        <dbReference type="ARBA" id="ARBA00022692"/>
    </source>
</evidence>
<evidence type="ECO:0000256" key="1">
    <source>
        <dbReference type="ARBA" id="ARBA00004429"/>
    </source>
</evidence>
<dbReference type="RefSeq" id="WP_012875447.1">
    <property type="nucleotide sequence ID" value="NC_013525.1"/>
</dbReference>
<feature type="transmembrane region" description="Helical" evidence="10">
    <location>
        <begin position="364"/>
        <end position="388"/>
    </location>
</feature>
<comment type="similarity">
    <text evidence="2">Belongs to the CcmF/CycK/Ccl1/NrfE/CcsA family.</text>
</comment>
<keyword evidence="3" id="KW-1003">Cell membrane</keyword>
<feature type="transmembrane region" description="Helical" evidence="10">
    <location>
        <begin position="6"/>
        <end position="33"/>
    </location>
</feature>
<evidence type="ECO:0000256" key="6">
    <source>
        <dbReference type="ARBA" id="ARBA00022748"/>
    </source>
</evidence>
<dbReference type="InterPro" id="IPR003567">
    <property type="entry name" value="Cyt_c_biogenesis"/>
</dbReference>
<keyword evidence="6" id="KW-0201">Cytochrome c-type biogenesis</keyword>
<feature type="transmembrane region" description="Helical" evidence="10">
    <location>
        <begin position="463"/>
        <end position="481"/>
    </location>
</feature>
<feature type="transmembrane region" description="Helical" evidence="10">
    <location>
        <begin position="222"/>
        <end position="241"/>
    </location>
</feature>
<evidence type="ECO:0000256" key="3">
    <source>
        <dbReference type="ARBA" id="ARBA00022475"/>
    </source>
</evidence>
<dbReference type="PRINTS" id="PR01410">
    <property type="entry name" value="CCBIOGENESIS"/>
</dbReference>
<feature type="transmembrane region" description="Helical" evidence="10">
    <location>
        <begin position="261"/>
        <end position="277"/>
    </location>
</feature>
<dbReference type="OrthoDB" id="9761451at2"/>
<evidence type="ECO:0000256" key="8">
    <source>
        <dbReference type="ARBA" id="ARBA00023136"/>
    </source>
</evidence>
<name>D1CC98_THET1</name>
<dbReference type="eggNOG" id="COG1138">
    <property type="taxonomic scope" value="Bacteria"/>
</dbReference>
<dbReference type="GO" id="GO:0020037">
    <property type="term" value="F:heme binding"/>
    <property type="evidence" value="ECO:0007669"/>
    <property type="project" value="InterPro"/>
</dbReference>
<organism evidence="13 14">
    <name type="scientific">Thermobaculum terrenum (strain ATCC BAA-798 / CCMEE 7001 / YNP1)</name>
    <dbReference type="NCBI Taxonomy" id="525904"/>
    <lineage>
        <taxon>Bacteria</taxon>
        <taxon>Bacillati</taxon>
        <taxon>Chloroflexota</taxon>
        <taxon>Chloroflexia</taxon>
        <taxon>Candidatus Thermobaculales</taxon>
        <taxon>Candidatus Thermobaculaceae</taxon>
        <taxon>Thermobaculum</taxon>
    </lineage>
</organism>
<dbReference type="PANTHER" id="PTHR43653:SF1">
    <property type="entry name" value="CYTOCHROME C-TYPE BIOGENESIS PROTEIN CCMF"/>
    <property type="match status" value="1"/>
</dbReference>
<dbReference type="Pfam" id="PF16327">
    <property type="entry name" value="CcmF_C"/>
    <property type="match status" value="1"/>
</dbReference>
<comment type="function">
    <text evidence="9">Required for the biogenesis of c-type cytochromes. Possible subunit of a heme lyase.</text>
</comment>
<feature type="transmembrane region" description="Helical" evidence="10">
    <location>
        <begin position="513"/>
        <end position="532"/>
    </location>
</feature>
<evidence type="ECO:0000259" key="11">
    <source>
        <dbReference type="Pfam" id="PF01578"/>
    </source>
</evidence>
<dbReference type="InterPro" id="IPR002541">
    <property type="entry name" value="Cyt_c_assembly"/>
</dbReference>
<keyword evidence="8 10" id="KW-0472">Membrane</keyword>
<feature type="transmembrane region" description="Helical" evidence="10">
    <location>
        <begin position="54"/>
        <end position="75"/>
    </location>
</feature>
<feature type="transmembrane region" description="Helical" evidence="10">
    <location>
        <begin position="322"/>
        <end position="343"/>
    </location>
</feature>
<evidence type="ECO:0000256" key="2">
    <source>
        <dbReference type="ARBA" id="ARBA00009186"/>
    </source>
</evidence>
<comment type="subcellular location">
    <subcellularLocation>
        <location evidence="1">Cell inner membrane</location>
        <topology evidence="1">Multi-pass membrane protein</topology>
    </subcellularLocation>
</comment>
<feature type="domain" description="Cytochrome c assembly protein" evidence="11">
    <location>
        <begin position="102"/>
        <end position="308"/>
    </location>
</feature>
<dbReference type="PANTHER" id="PTHR43653">
    <property type="entry name" value="CYTOCHROME C ASSEMBLY PROTEIN-RELATED"/>
    <property type="match status" value="1"/>
</dbReference>
<protein>
    <submittedName>
        <fullName evidence="13">Cytochrome c assembly protein</fullName>
    </submittedName>
</protein>
<dbReference type="Proteomes" id="UP000000323">
    <property type="component" value="Chromosome 1"/>
</dbReference>
<dbReference type="Pfam" id="PF01578">
    <property type="entry name" value="Cytochrom_C_asm"/>
    <property type="match status" value="1"/>
</dbReference>
<evidence type="ECO:0000256" key="10">
    <source>
        <dbReference type="SAM" id="Phobius"/>
    </source>
</evidence>
<accession>D1CC98</accession>
<dbReference type="PRINTS" id="PR01411">
    <property type="entry name" value="CCMFBIOGNSIS"/>
</dbReference>
<sequence length="685" mass="76212">MIPSDIAFLALVIAFVLAVYGLATGAYGSWLLANSENRLYNKLRGNLLVRSSQHAVFANAFLVTLASGFLFWALFTHDFRIAYVAQTSSRDMSPSYLFTSFWGGQAGSLLFWAWMLTIFSAIAVWHARKNYPELAPYVGSVLLGIEVFFLLLLSFVSNPFERLAVEAVDGQGLNPLLMDPGMRFHPPFLLTGYMSFSIPFAYAIAALLTGRLGKEWLLAIRRWMLVGWLIQGIGLLIGAWWAYHVLGWGGYWGWDPVENAALMPWLTATAFIHSTMVQERRGMLKVWNLGLVVLTFLLAIFGTFIVRSGVISSVHAFALSSLGPFFFTFLGIATIFSLGLIFFRLPKLKTEGRFDSLLSKEASFLMNNLLILGITFATFWGTIFPLISEVVRGAKVSVGPPFFKQVNGPLFLLLILLIGFGTLLAWRRSSGHKFIRNLALPAVSGIIVGSLLFLLGVRKFPALLSFSAIVFVFVATCIEFYKAAAARSRNTSEPFAIALVNIVRRNRRRYGGYIVHLAMLLLAVGITASSFYQYESTRTLQKGQSMSVDGYTITSNGLYVIQRPSVQVIYADLSLRHGQEYLGNIRPEKRIYKNWEDQPVTGIAIKTLFPNLDDIYVLISDIDQNGNATIRVFINPMVALIWWGGVLFVIGTLICAWPQARRSVVRQRSTAAEALVNRVGANVQA</sequence>
<keyword evidence="7 10" id="KW-1133">Transmembrane helix</keyword>
<keyword evidence="14" id="KW-1185">Reference proteome</keyword>
<dbReference type="HOGENOM" id="CLU_015041_3_0_0"/>
<feature type="transmembrane region" description="Helical" evidence="10">
    <location>
        <begin position="438"/>
        <end position="457"/>
    </location>
</feature>
<feature type="transmembrane region" description="Helical" evidence="10">
    <location>
        <begin position="188"/>
        <end position="210"/>
    </location>
</feature>